<evidence type="ECO:0000313" key="3">
    <source>
        <dbReference type="Proteomes" id="UP000018208"/>
    </source>
</evidence>
<organism evidence="1">
    <name type="scientific">Spironucleus salmonicida</name>
    <dbReference type="NCBI Taxonomy" id="348837"/>
    <lineage>
        <taxon>Eukaryota</taxon>
        <taxon>Metamonada</taxon>
        <taxon>Diplomonadida</taxon>
        <taxon>Hexamitidae</taxon>
        <taxon>Hexamitinae</taxon>
        <taxon>Spironucleus</taxon>
    </lineage>
</organism>
<reference evidence="2" key="2">
    <citation type="submission" date="2020-12" db="EMBL/GenBank/DDBJ databases">
        <title>New Spironucleus salmonicida genome in near-complete chromosomes.</title>
        <authorList>
            <person name="Xu F."/>
            <person name="Kurt Z."/>
            <person name="Jimenez-Gonzalez A."/>
            <person name="Astvaldsson A."/>
            <person name="Andersson J.O."/>
            <person name="Svard S.G."/>
        </authorList>
    </citation>
    <scope>NUCLEOTIDE SEQUENCE</scope>
    <source>
        <strain evidence="2">ATCC 50377</strain>
    </source>
</reference>
<evidence type="ECO:0000313" key="1">
    <source>
        <dbReference type="EMBL" id="EST46655.1"/>
    </source>
</evidence>
<protein>
    <submittedName>
        <fullName evidence="1">Uncharacterized protein</fullName>
    </submittedName>
</protein>
<dbReference type="EMBL" id="AUWU02000007">
    <property type="protein sequence ID" value="KAH0571266.1"/>
    <property type="molecule type" value="Genomic_DNA"/>
</dbReference>
<dbReference type="AlphaFoldDB" id="V6LPZ5"/>
<gene>
    <name evidence="1" type="ORF">SS50377_13460</name>
    <name evidence="2" type="ORF">SS50377_27567</name>
</gene>
<name>V6LPZ5_9EUKA</name>
<evidence type="ECO:0000313" key="2">
    <source>
        <dbReference type="EMBL" id="KAH0571266.1"/>
    </source>
</evidence>
<dbReference type="Proteomes" id="UP000018208">
    <property type="component" value="Unassembled WGS sequence"/>
</dbReference>
<dbReference type="EMBL" id="KI546073">
    <property type="protein sequence ID" value="EST46655.1"/>
    <property type="molecule type" value="Genomic_DNA"/>
</dbReference>
<keyword evidence="3" id="KW-1185">Reference proteome</keyword>
<dbReference type="VEuPathDB" id="GiardiaDB:SS50377_27567"/>
<reference evidence="1 2" key="1">
    <citation type="journal article" date="2014" name="PLoS Genet.">
        <title>The Genome of Spironucleus salmonicida Highlights a Fish Pathogen Adapted to Fluctuating Environments.</title>
        <authorList>
            <person name="Xu F."/>
            <person name="Jerlstrom-Hultqvist J."/>
            <person name="Einarsson E."/>
            <person name="Astvaldsson A."/>
            <person name="Svard S.G."/>
            <person name="Andersson J.O."/>
        </authorList>
    </citation>
    <scope>NUCLEOTIDE SEQUENCE</scope>
    <source>
        <strain evidence="2">ATCC 50377</strain>
    </source>
</reference>
<sequence length="343" mass="39123">MFRGCKASKKNKYIDKSVTNLQPISIETQTDYQITTYLTQPLSIQNPFSTTFTTSYPDIQDSFSDLRNSISNMKINISNLEKSSFNTSMSLSNTIQTVHQLTTSDIPLSSQIQRSTIRELSNSHSNSNSTLNSSSKSLRTAFSAQNLSLHLSKTEANKVQRKLFKISQNIHKNVDFEPNIDIQKPDSQPTEMGKSFQGIMVQNLEIIQNDWKRDLFKYLGQQFENIIKGQDLEYFNGFSNITTLSQIQQAVDIVQKFDISIFNGLSCFDKFTMKVKLLTTKIYLLEDRTVQAAESILMMQDGVVPNYGCQGEFLEGLNLEQRQLDIDLKELNVVNIDKLWGRK</sequence>
<proteinExistence type="predicted"/>
<accession>V6LPZ5</accession>